<evidence type="ECO:0000256" key="1">
    <source>
        <dbReference type="SAM" id="MobiDB-lite"/>
    </source>
</evidence>
<accession>A0A9P0HJQ1</accession>
<sequence length="414" mass="44586">MGARQSKRSVDISSTPKKEKLEGGQEEKLEKIEEGDVKVQNGTATHAEGKPQESTENQSTENANENTESAENTEKTVPAVTEAGDATPAATENGEAEKKEEVAATTPEEKKVEEQAKAEDKSEKKKKEKTKKKWSFRSISFSKKDKSKPSLSREESKSNDLAKEAPVPEETTTKSGSEETSPSEPEAATPAVDEAAKEIVPPTETKTEETSIMSDIKSAVCSLTSAAESEGTKIIEETKVVTTEAKEAINTIVQEAGSKIIESGTKLIESGTTMVVEESKTMTTQITESASIIKTSTKTIEIVEETIAPPLPASPPPTEAPPPTPVAPQPAQHEHEEMNGGGESMAEMPEENGLGDNDKLDDDQEDIIPKVNGHNESPVKVEEITECLLKTSIEEKHVIDNHLEVAVDDGKTQE</sequence>
<name>A0A9P0HJQ1_NEZVI</name>
<protein>
    <submittedName>
        <fullName evidence="2">Uncharacterized protein</fullName>
    </submittedName>
</protein>
<feature type="region of interest" description="Disordered" evidence="1">
    <location>
        <begin position="1"/>
        <end position="212"/>
    </location>
</feature>
<feature type="compositionally biased region" description="Basic and acidic residues" evidence="1">
    <location>
        <begin position="142"/>
        <end position="163"/>
    </location>
</feature>
<gene>
    <name evidence="2" type="ORF">NEZAVI_LOCUS12389</name>
</gene>
<evidence type="ECO:0000313" key="2">
    <source>
        <dbReference type="EMBL" id="CAH1403873.1"/>
    </source>
</evidence>
<proteinExistence type="predicted"/>
<feature type="region of interest" description="Disordered" evidence="1">
    <location>
        <begin position="308"/>
        <end position="380"/>
    </location>
</feature>
<dbReference type="Proteomes" id="UP001152798">
    <property type="component" value="Chromosome 5"/>
</dbReference>
<dbReference type="EMBL" id="OV725081">
    <property type="protein sequence ID" value="CAH1403873.1"/>
    <property type="molecule type" value="Genomic_DNA"/>
</dbReference>
<feature type="compositionally biased region" description="Basic and acidic residues" evidence="1">
    <location>
        <begin position="95"/>
        <end position="125"/>
    </location>
</feature>
<evidence type="ECO:0000313" key="3">
    <source>
        <dbReference type="Proteomes" id="UP001152798"/>
    </source>
</evidence>
<feature type="compositionally biased region" description="Pro residues" evidence="1">
    <location>
        <begin position="309"/>
        <end position="328"/>
    </location>
</feature>
<feature type="compositionally biased region" description="Low complexity" evidence="1">
    <location>
        <begin position="168"/>
        <end position="191"/>
    </location>
</feature>
<feature type="compositionally biased region" description="Basic residues" evidence="1">
    <location>
        <begin position="126"/>
        <end position="135"/>
    </location>
</feature>
<reference evidence="2" key="1">
    <citation type="submission" date="2022-01" db="EMBL/GenBank/DDBJ databases">
        <authorList>
            <person name="King R."/>
        </authorList>
    </citation>
    <scope>NUCLEOTIDE SEQUENCE</scope>
</reference>
<dbReference type="AlphaFoldDB" id="A0A9P0HJQ1"/>
<feature type="compositionally biased region" description="Basic and acidic residues" evidence="1">
    <location>
        <begin position="16"/>
        <end position="37"/>
    </location>
</feature>
<keyword evidence="3" id="KW-1185">Reference proteome</keyword>
<organism evidence="2 3">
    <name type="scientific">Nezara viridula</name>
    <name type="common">Southern green stink bug</name>
    <name type="synonym">Cimex viridulus</name>
    <dbReference type="NCBI Taxonomy" id="85310"/>
    <lineage>
        <taxon>Eukaryota</taxon>
        <taxon>Metazoa</taxon>
        <taxon>Ecdysozoa</taxon>
        <taxon>Arthropoda</taxon>
        <taxon>Hexapoda</taxon>
        <taxon>Insecta</taxon>
        <taxon>Pterygota</taxon>
        <taxon>Neoptera</taxon>
        <taxon>Paraneoptera</taxon>
        <taxon>Hemiptera</taxon>
        <taxon>Heteroptera</taxon>
        <taxon>Panheteroptera</taxon>
        <taxon>Pentatomomorpha</taxon>
        <taxon>Pentatomoidea</taxon>
        <taxon>Pentatomidae</taxon>
        <taxon>Pentatominae</taxon>
        <taxon>Nezara</taxon>
    </lineage>
</organism>
<feature type="compositionally biased region" description="Low complexity" evidence="1">
    <location>
        <begin position="54"/>
        <end position="70"/>
    </location>
</feature>